<accession>A0A382BD71</accession>
<dbReference type="EMBL" id="UINC01029086">
    <property type="protein sequence ID" value="SVB11222.1"/>
    <property type="molecule type" value="Genomic_DNA"/>
</dbReference>
<evidence type="ECO:0000313" key="1">
    <source>
        <dbReference type="EMBL" id="SVB11222.1"/>
    </source>
</evidence>
<protein>
    <recommendedName>
        <fullName evidence="2">Amino acid synthesis family protein</fullName>
    </recommendedName>
</protein>
<dbReference type="SUPFAM" id="SSF160519">
    <property type="entry name" value="BB2672-like"/>
    <property type="match status" value="1"/>
</dbReference>
<dbReference type="AlphaFoldDB" id="A0A382BD71"/>
<sequence>MNGMENLRIRKVQLSLERVHHAGGPVLGEPLRRGSIAAVLANPFAGRHEPDLSGFMESLIPLGMSMAEELRDALTAHGGRIEGYGKGAIAGVNGELELAAVWHAPGGAGLRAALDDPKAMVPAAKKVGVLGCQLDLPLVYLHASYLRSHYDVVPVVVPDGPRPDEVVYALGMSTGPRPHHRIGGFTIDEVEGSDGLR</sequence>
<dbReference type="Gene3D" id="3.30.1330.110">
    <property type="entry name" value="BB2672"/>
    <property type="match status" value="1"/>
</dbReference>
<gene>
    <name evidence="1" type="ORF">METZ01_LOCUS164076</name>
</gene>
<proteinExistence type="predicted"/>
<dbReference type="Pfam" id="PF06684">
    <property type="entry name" value="AA_synth"/>
    <property type="match status" value="1"/>
</dbReference>
<reference evidence="1" key="1">
    <citation type="submission" date="2018-05" db="EMBL/GenBank/DDBJ databases">
        <authorList>
            <person name="Lanie J.A."/>
            <person name="Ng W.-L."/>
            <person name="Kazmierczak K.M."/>
            <person name="Andrzejewski T.M."/>
            <person name="Davidsen T.M."/>
            <person name="Wayne K.J."/>
            <person name="Tettelin H."/>
            <person name="Glass J.I."/>
            <person name="Rusch D."/>
            <person name="Podicherti R."/>
            <person name="Tsui H.-C.T."/>
            <person name="Winkler M.E."/>
        </authorList>
    </citation>
    <scope>NUCLEOTIDE SEQUENCE</scope>
</reference>
<dbReference type="InterPro" id="IPR035936">
    <property type="entry name" value="BB2672"/>
</dbReference>
<dbReference type="InterPro" id="IPR009569">
    <property type="entry name" value="AA_synth_put"/>
</dbReference>
<evidence type="ECO:0008006" key="2">
    <source>
        <dbReference type="Google" id="ProtNLM"/>
    </source>
</evidence>
<organism evidence="1">
    <name type="scientific">marine metagenome</name>
    <dbReference type="NCBI Taxonomy" id="408172"/>
    <lineage>
        <taxon>unclassified sequences</taxon>
        <taxon>metagenomes</taxon>
        <taxon>ecological metagenomes</taxon>
    </lineage>
</organism>
<name>A0A382BD71_9ZZZZ</name>